<evidence type="ECO:0000256" key="2">
    <source>
        <dbReference type="ARBA" id="ARBA00022679"/>
    </source>
</evidence>
<name>A0A382KHZ0_9ZZZZ</name>
<dbReference type="PANTHER" id="PTHR43861">
    <property type="entry name" value="TRANS-ACONITATE 2-METHYLTRANSFERASE-RELATED"/>
    <property type="match status" value="1"/>
</dbReference>
<dbReference type="Pfam" id="PF13649">
    <property type="entry name" value="Methyltransf_25"/>
    <property type="match status" value="1"/>
</dbReference>
<proteinExistence type="predicted"/>
<keyword evidence="2" id="KW-0808">Transferase</keyword>
<dbReference type="AlphaFoldDB" id="A0A382KHZ0"/>
<dbReference type="PANTHER" id="PTHR43861:SF1">
    <property type="entry name" value="TRANS-ACONITATE 2-METHYLTRANSFERASE"/>
    <property type="match status" value="1"/>
</dbReference>
<dbReference type="InterPro" id="IPR029063">
    <property type="entry name" value="SAM-dependent_MTases_sf"/>
</dbReference>
<dbReference type="GO" id="GO:0008168">
    <property type="term" value="F:methyltransferase activity"/>
    <property type="evidence" value="ECO:0007669"/>
    <property type="project" value="UniProtKB-KW"/>
</dbReference>
<evidence type="ECO:0000256" key="1">
    <source>
        <dbReference type="ARBA" id="ARBA00022603"/>
    </source>
</evidence>
<gene>
    <name evidence="4" type="ORF">METZ01_LOCUS276580</name>
</gene>
<protein>
    <recommendedName>
        <fullName evidence="3">Methyltransferase domain-containing protein</fullName>
    </recommendedName>
</protein>
<dbReference type="SUPFAM" id="SSF53335">
    <property type="entry name" value="S-adenosyl-L-methionine-dependent methyltransferases"/>
    <property type="match status" value="1"/>
</dbReference>
<dbReference type="InterPro" id="IPR041698">
    <property type="entry name" value="Methyltransf_25"/>
</dbReference>
<dbReference type="EMBL" id="UINC01080623">
    <property type="protein sequence ID" value="SVC23726.1"/>
    <property type="molecule type" value="Genomic_DNA"/>
</dbReference>
<dbReference type="GO" id="GO:0032259">
    <property type="term" value="P:methylation"/>
    <property type="evidence" value="ECO:0007669"/>
    <property type="project" value="UniProtKB-KW"/>
</dbReference>
<reference evidence="4" key="1">
    <citation type="submission" date="2018-05" db="EMBL/GenBank/DDBJ databases">
        <authorList>
            <person name="Lanie J.A."/>
            <person name="Ng W.-L."/>
            <person name="Kazmierczak K.M."/>
            <person name="Andrzejewski T.M."/>
            <person name="Davidsen T.M."/>
            <person name="Wayne K.J."/>
            <person name="Tettelin H."/>
            <person name="Glass J.I."/>
            <person name="Rusch D."/>
            <person name="Podicherti R."/>
            <person name="Tsui H.-C.T."/>
            <person name="Winkler M.E."/>
        </authorList>
    </citation>
    <scope>NUCLEOTIDE SEQUENCE</scope>
</reference>
<accession>A0A382KHZ0</accession>
<sequence>MQMVGGVCWYTHPRLRFQKGTYAQHARKLEVSGMSESEFSYGPFASQGFYQVVNKQLVEMVDFRPGQRIVDLACGTGAVTRLIIEKLKGARDSLVIGIDMSATAIREAMAQLGSVKDVALELIHSRAEQLSEIVKERVDGVVFCNGIHMVSDKKDLMAEVATTLRPGGTFAFNTTFFNGAIPEESEQFYRRWMSKSIRSLKKNHDMLPSRDVEKVAARHQLTVGEYEDLLAQSGFSIKRKDLCPAPMDLDGFLAISQYEAFIEGAMPGVPLGLGSESLQNGARQAFEELQLKDVPRNWLTVVATKQ</sequence>
<organism evidence="4">
    <name type="scientific">marine metagenome</name>
    <dbReference type="NCBI Taxonomy" id="408172"/>
    <lineage>
        <taxon>unclassified sequences</taxon>
        <taxon>metagenomes</taxon>
        <taxon>ecological metagenomes</taxon>
    </lineage>
</organism>
<feature type="domain" description="Methyltransferase" evidence="3">
    <location>
        <begin position="69"/>
        <end position="168"/>
    </location>
</feature>
<keyword evidence="1" id="KW-0489">Methyltransferase</keyword>
<dbReference type="Gene3D" id="3.40.50.150">
    <property type="entry name" value="Vaccinia Virus protein VP39"/>
    <property type="match status" value="1"/>
</dbReference>
<evidence type="ECO:0000259" key="3">
    <source>
        <dbReference type="Pfam" id="PF13649"/>
    </source>
</evidence>
<evidence type="ECO:0000313" key="4">
    <source>
        <dbReference type="EMBL" id="SVC23726.1"/>
    </source>
</evidence>
<dbReference type="CDD" id="cd02440">
    <property type="entry name" value="AdoMet_MTases"/>
    <property type="match status" value="1"/>
</dbReference>